<evidence type="ECO:0000313" key="19">
    <source>
        <dbReference type="EMBL" id="VDP06385.1"/>
    </source>
</evidence>
<evidence type="ECO:0000256" key="16">
    <source>
        <dbReference type="SAM" id="SignalP"/>
    </source>
</evidence>
<dbReference type="GO" id="GO:0046872">
    <property type="term" value="F:metal ion binding"/>
    <property type="evidence" value="ECO:0007669"/>
    <property type="project" value="UniProtKB-KW"/>
</dbReference>
<evidence type="ECO:0000313" key="20">
    <source>
        <dbReference type="Proteomes" id="UP000270296"/>
    </source>
</evidence>
<dbReference type="PANTHER" id="PTHR11851">
    <property type="entry name" value="METALLOPROTEASE"/>
    <property type="match status" value="1"/>
</dbReference>
<dbReference type="PROSITE" id="PS00143">
    <property type="entry name" value="INSULINASE"/>
    <property type="match status" value="1"/>
</dbReference>
<keyword evidence="16" id="KW-0732">Signal</keyword>
<evidence type="ECO:0000256" key="8">
    <source>
        <dbReference type="ARBA" id="ARBA00022723"/>
    </source>
</evidence>
<keyword evidence="10" id="KW-0862">Zinc</keyword>
<dbReference type="GO" id="GO:0006627">
    <property type="term" value="P:protein processing involved in protein targeting to mitochondrion"/>
    <property type="evidence" value="ECO:0007669"/>
    <property type="project" value="TreeGrafter"/>
</dbReference>
<dbReference type="AlphaFoldDB" id="A0A183INE8"/>
<dbReference type="OrthoDB" id="10251424at2759"/>
<dbReference type="GO" id="GO:0004222">
    <property type="term" value="F:metalloendopeptidase activity"/>
    <property type="evidence" value="ECO:0007669"/>
    <property type="project" value="UniProtKB-EC"/>
</dbReference>
<dbReference type="FunFam" id="3.30.830.10:FF:000002">
    <property type="entry name" value="Mitochondrial-processing peptidase subunit beta"/>
    <property type="match status" value="1"/>
</dbReference>
<evidence type="ECO:0000259" key="17">
    <source>
        <dbReference type="Pfam" id="PF00675"/>
    </source>
</evidence>
<evidence type="ECO:0000256" key="10">
    <source>
        <dbReference type="ARBA" id="ARBA00022833"/>
    </source>
</evidence>
<gene>
    <name evidence="19" type="ORF">SBAD_LOCUS5144</name>
</gene>
<dbReference type="Pfam" id="PF00675">
    <property type="entry name" value="Peptidase_M16"/>
    <property type="match status" value="1"/>
</dbReference>
<keyword evidence="20" id="KW-1185">Reference proteome</keyword>
<comment type="similarity">
    <text evidence="4 15">Belongs to the peptidase M16 family.</text>
</comment>
<evidence type="ECO:0000256" key="6">
    <source>
        <dbReference type="ARBA" id="ARBA00020510"/>
    </source>
</evidence>
<evidence type="ECO:0000256" key="13">
    <source>
        <dbReference type="ARBA" id="ARBA00023128"/>
    </source>
</evidence>
<comment type="cofactor">
    <cofactor evidence="2">
        <name>Zn(2+)</name>
        <dbReference type="ChEBI" id="CHEBI:29105"/>
    </cofactor>
</comment>
<evidence type="ECO:0000256" key="9">
    <source>
        <dbReference type="ARBA" id="ARBA00022801"/>
    </source>
</evidence>
<evidence type="ECO:0000256" key="1">
    <source>
        <dbReference type="ARBA" id="ARBA00001098"/>
    </source>
</evidence>
<dbReference type="InterPro" id="IPR050361">
    <property type="entry name" value="MPP/UQCRC_Complex"/>
</dbReference>
<dbReference type="FunFam" id="3.30.830.10:FF:000001">
    <property type="entry name" value="Mitochondrial-processing peptidase subunit beta, mitochondrial"/>
    <property type="match status" value="1"/>
</dbReference>
<evidence type="ECO:0000256" key="2">
    <source>
        <dbReference type="ARBA" id="ARBA00001947"/>
    </source>
</evidence>
<evidence type="ECO:0000256" key="14">
    <source>
        <dbReference type="ARBA" id="ARBA00031018"/>
    </source>
</evidence>
<name>A0A183INE8_9BILA</name>
<dbReference type="InterPro" id="IPR011249">
    <property type="entry name" value="Metalloenz_LuxS/M16"/>
</dbReference>
<dbReference type="WBParaSite" id="SBAD_0000535401-mRNA-1">
    <property type="protein sequence ID" value="SBAD_0000535401-mRNA-1"/>
    <property type="gene ID" value="SBAD_0000535401"/>
</dbReference>
<reference evidence="21" key="1">
    <citation type="submission" date="2016-06" db="UniProtKB">
        <authorList>
            <consortium name="WormBaseParasite"/>
        </authorList>
    </citation>
    <scope>IDENTIFICATION</scope>
</reference>
<dbReference type="Gene3D" id="3.30.830.10">
    <property type="entry name" value="Metalloenzyme, LuxS/M16 peptidase-like"/>
    <property type="match status" value="2"/>
</dbReference>
<dbReference type="PANTHER" id="PTHR11851:SF149">
    <property type="entry name" value="GH01077P"/>
    <property type="match status" value="1"/>
</dbReference>
<evidence type="ECO:0000259" key="18">
    <source>
        <dbReference type="Pfam" id="PF05193"/>
    </source>
</evidence>
<evidence type="ECO:0000256" key="4">
    <source>
        <dbReference type="ARBA" id="ARBA00007261"/>
    </source>
</evidence>
<sequence length="391" mass="44330">MDFVLLPKILGCLLVGLWIDAGSRYENDKNNGVAHFLEHMAFKGTGRRTQTELELEVENMGAHLNAYTSREQTVYYAKCFSKDIEKAIDILADILLNSKYGEAEIERERSVILREMQEVEQNMQEVVFDYLHANAFQGTPLARTILGPTENIKSINRQDLIDYVKQHYKGSRMVLAAAGGVDHDQLHRLSEKYFSKLDSLYDGPVVQGPCRFTGCDMHFRDDAMPFTYVAMAVEGVGWEHPDNIPLMIANTLIGQWDRTHGAGVNGCQSFQAFNTCYKDTGLWGVYLVADGTAVDTVMSHVQSEWKYLCRYVTDDEVERGKNLLRTNMLLMLDGSTPICEDIGRQMLCYGRRIPIHELDARINAVDAKVLRKICLKYIYDRDPCIIAAGML</sequence>
<keyword evidence="9" id="KW-0378">Hydrolase</keyword>
<keyword evidence="13" id="KW-0496">Mitochondrion</keyword>
<keyword evidence="12" id="KW-0482">Metalloprotease</keyword>
<evidence type="ECO:0000256" key="5">
    <source>
        <dbReference type="ARBA" id="ARBA00012299"/>
    </source>
</evidence>
<comment type="catalytic activity">
    <reaction evidence="1">
        <text>Release of N-terminal transit peptides from precursor proteins imported into the mitochondrion, typically with Arg in position P2.</text>
        <dbReference type="EC" id="3.4.24.64"/>
    </reaction>
</comment>
<keyword evidence="11" id="KW-0809">Transit peptide</keyword>
<evidence type="ECO:0000256" key="11">
    <source>
        <dbReference type="ARBA" id="ARBA00022946"/>
    </source>
</evidence>
<proteinExistence type="inferred from homology"/>
<keyword evidence="7" id="KW-0645">Protease</keyword>
<evidence type="ECO:0000256" key="12">
    <source>
        <dbReference type="ARBA" id="ARBA00023049"/>
    </source>
</evidence>
<dbReference type="InterPro" id="IPR007863">
    <property type="entry name" value="Peptidase_M16_C"/>
</dbReference>
<evidence type="ECO:0000256" key="15">
    <source>
        <dbReference type="RuleBase" id="RU004447"/>
    </source>
</evidence>
<dbReference type="Proteomes" id="UP000270296">
    <property type="component" value="Unassembled WGS sequence"/>
</dbReference>
<dbReference type="InterPro" id="IPR001431">
    <property type="entry name" value="Pept_M16_Zn_BS"/>
</dbReference>
<dbReference type="SUPFAM" id="SSF63411">
    <property type="entry name" value="LuxS/MPP-like metallohydrolase"/>
    <property type="match status" value="2"/>
</dbReference>
<feature type="signal peptide" evidence="16">
    <location>
        <begin position="1"/>
        <end position="24"/>
    </location>
</feature>
<dbReference type="EMBL" id="UZAM01008779">
    <property type="protein sequence ID" value="VDP06385.1"/>
    <property type="molecule type" value="Genomic_DNA"/>
</dbReference>
<reference evidence="19 20" key="2">
    <citation type="submission" date="2018-11" db="EMBL/GenBank/DDBJ databases">
        <authorList>
            <consortium name="Pathogen Informatics"/>
        </authorList>
    </citation>
    <scope>NUCLEOTIDE SEQUENCE [LARGE SCALE GENOMIC DNA]</scope>
</reference>
<dbReference type="InterPro" id="IPR011765">
    <property type="entry name" value="Pept_M16_N"/>
</dbReference>
<feature type="chain" id="PRO_5043140174" description="Mitochondrial-processing peptidase subunit beta" evidence="16">
    <location>
        <begin position="25"/>
        <end position="391"/>
    </location>
</feature>
<protein>
    <recommendedName>
        <fullName evidence="6">Mitochondrial-processing peptidase subunit beta</fullName>
        <ecNumber evidence="5">3.4.24.64</ecNumber>
    </recommendedName>
    <alternativeName>
        <fullName evidence="14">Beta-MPP</fullName>
    </alternativeName>
</protein>
<feature type="domain" description="Peptidase M16 N-terminal" evidence="17">
    <location>
        <begin position="15"/>
        <end position="148"/>
    </location>
</feature>
<dbReference type="Pfam" id="PF05193">
    <property type="entry name" value="Peptidase_M16_C"/>
    <property type="match status" value="1"/>
</dbReference>
<evidence type="ECO:0000256" key="7">
    <source>
        <dbReference type="ARBA" id="ARBA00022670"/>
    </source>
</evidence>
<dbReference type="EC" id="3.4.24.64" evidence="5"/>
<dbReference type="GO" id="GO:0005759">
    <property type="term" value="C:mitochondrial matrix"/>
    <property type="evidence" value="ECO:0007669"/>
    <property type="project" value="UniProtKB-ARBA"/>
</dbReference>
<accession>A0A183INE8</accession>
<evidence type="ECO:0000313" key="21">
    <source>
        <dbReference type="WBParaSite" id="SBAD_0000535401-mRNA-1"/>
    </source>
</evidence>
<comment type="subcellular location">
    <subcellularLocation>
        <location evidence="3">Mitochondrion</location>
    </subcellularLocation>
</comment>
<evidence type="ECO:0000256" key="3">
    <source>
        <dbReference type="ARBA" id="ARBA00004173"/>
    </source>
</evidence>
<organism evidence="21">
    <name type="scientific">Soboliphyme baturini</name>
    <dbReference type="NCBI Taxonomy" id="241478"/>
    <lineage>
        <taxon>Eukaryota</taxon>
        <taxon>Metazoa</taxon>
        <taxon>Ecdysozoa</taxon>
        <taxon>Nematoda</taxon>
        <taxon>Enoplea</taxon>
        <taxon>Dorylaimia</taxon>
        <taxon>Dioctophymatida</taxon>
        <taxon>Dioctophymatoidea</taxon>
        <taxon>Soboliphymatidae</taxon>
        <taxon>Soboliphyme</taxon>
    </lineage>
</organism>
<feature type="domain" description="Peptidase M16 C-terminal" evidence="18">
    <location>
        <begin position="154"/>
        <end position="324"/>
    </location>
</feature>
<keyword evidence="8" id="KW-0479">Metal-binding</keyword>